<evidence type="ECO:0000256" key="2">
    <source>
        <dbReference type="ARBA" id="ARBA00023015"/>
    </source>
</evidence>
<accession>A0ABT0YBN0</accession>
<sequence>MTCTASETDVETRIRELFAEHGGPLTRFVKALTAGNRQNAEDLVQETMIRAWHNLDALPPGSDGRSRRWLFTVARRLVIDEVRRSQARPCEVAAEANPKLGATGDETSGIAVANQALRQAVDDLSAAHRQVLHEIFFRNRTVDEVAADLGIPVGTVRSRVHYAQRALRVAVIEG</sequence>
<feature type="domain" description="RNA polymerase sigma-70 region 2" evidence="6">
    <location>
        <begin position="17"/>
        <end position="86"/>
    </location>
</feature>
<evidence type="ECO:0000256" key="3">
    <source>
        <dbReference type="ARBA" id="ARBA00023082"/>
    </source>
</evidence>
<evidence type="ECO:0000256" key="4">
    <source>
        <dbReference type="ARBA" id="ARBA00023125"/>
    </source>
</evidence>
<organism evidence="8 9">
    <name type="scientific">Paractinoplanes hotanensis</name>
    <dbReference type="NCBI Taxonomy" id="2906497"/>
    <lineage>
        <taxon>Bacteria</taxon>
        <taxon>Bacillati</taxon>
        <taxon>Actinomycetota</taxon>
        <taxon>Actinomycetes</taxon>
        <taxon>Micromonosporales</taxon>
        <taxon>Micromonosporaceae</taxon>
        <taxon>Paractinoplanes</taxon>
    </lineage>
</organism>
<dbReference type="SUPFAM" id="SSF88946">
    <property type="entry name" value="Sigma2 domain of RNA polymerase sigma factors"/>
    <property type="match status" value="1"/>
</dbReference>
<dbReference type="Gene3D" id="1.10.10.10">
    <property type="entry name" value="Winged helix-like DNA-binding domain superfamily/Winged helix DNA-binding domain"/>
    <property type="match status" value="1"/>
</dbReference>
<keyword evidence="3" id="KW-0731">Sigma factor</keyword>
<dbReference type="PANTHER" id="PTHR43133">
    <property type="entry name" value="RNA POLYMERASE ECF-TYPE SIGMA FACTO"/>
    <property type="match status" value="1"/>
</dbReference>
<gene>
    <name evidence="8" type="ORF">LXN57_38435</name>
</gene>
<dbReference type="Pfam" id="PF04542">
    <property type="entry name" value="Sigma70_r2"/>
    <property type="match status" value="1"/>
</dbReference>
<evidence type="ECO:0000256" key="5">
    <source>
        <dbReference type="ARBA" id="ARBA00023163"/>
    </source>
</evidence>
<dbReference type="InterPro" id="IPR039425">
    <property type="entry name" value="RNA_pol_sigma-70-like"/>
</dbReference>
<dbReference type="InterPro" id="IPR036388">
    <property type="entry name" value="WH-like_DNA-bd_sf"/>
</dbReference>
<feature type="domain" description="RNA polymerase sigma-70 region 4" evidence="7">
    <location>
        <begin position="121"/>
        <end position="168"/>
    </location>
</feature>
<keyword evidence="2" id="KW-0805">Transcription regulation</keyword>
<dbReference type="Gene3D" id="1.10.1740.10">
    <property type="match status" value="1"/>
</dbReference>
<protein>
    <submittedName>
        <fullName evidence="8">Sigma-70 family RNA polymerase sigma factor</fullName>
    </submittedName>
</protein>
<dbReference type="InterPro" id="IPR007630">
    <property type="entry name" value="RNA_pol_sigma70_r4"/>
</dbReference>
<dbReference type="Proteomes" id="UP001523216">
    <property type="component" value="Unassembled WGS sequence"/>
</dbReference>
<evidence type="ECO:0000256" key="1">
    <source>
        <dbReference type="ARBA" id="ARBA00010641"/>
    </source>
</evidence>
<reference evidence="8 9" key="1">
    <citation type="submission" date="2022-06" db="EMBL/GenBank/DDBJ databases">
        <title>Actinoplanes abujensis sp. nov., isolated from Nigerian arid soil.</title>
        <authorList>
            <person name="Ding P."/>
        </authorList>
    </citation>
    <scope>NUCLEOTIDE SEQUENCE [LARGE SCALE GENOMIC DNA]</scope>
    <source>
        <strain evidence="9">TRM88002</strain>
    </source>
</reference>
<dbReference type="RefSeq" id="WP_251803142.1">
    <property type="nucleotide sequence ID" value="NZ_JAMQOL010000059.1"/>
</dbReference>
<comment type="caution">
    <text evidence="8">The sequence shown here is derived from an EMBL/GenBank/DDBJ whole genome shotgun (WGS) entry which is preliminary data.</text>
</comment>
<evidence type="ECO:0000259" key="6">
    <source>
        <dbReference type="Pfam" id="PF04542"/>
    </source>
</evidence>
<evidence type="ECO:0000259" key="7">
    <source>
        <dbReference type="Pfam" id="PF04545"/>
    </source>
</evidence>
<dbReference type="Pfam" id="PF04545">
    <property type="entry name" value="Sigma70_r4"/>
    <property type="match status" value="1"/>
</dbReference>
<dbReference type="InterPro" id="IPR007627">
    <property type="entry name" value="RNA_pol_sigma70_r2"/>
</dbReference>
<keyword evidence="9" id="KW-1185">Reference proteome</keyword>
<dbReference type="NCBIfam" id="TIGR02937">
    <property type="entry name" value="sigma70-ECF"/>
    <property type="match status" value="1"/>
</dbReference>
<evidence type="ECO:0000313" key="9">
    <source>
        <dbReference type="Proteomes" id="UP001523216"/>
    </source>
</evidence>
<proteinExistence type="inferred from homology"/>
<dbReference type="PANTHER" id="PTHR43133:SF52">
    <property type="entry name" value="ECF RNA POLYMERASE SIGMA FACTOR SIGL"/>
    <property type="match status" value="1"/>
</dbReference>
<keyword evidence="5" id="KW-0804">Transcription</keyword>
<comment type="similarity">
    <text evidence="1">Belongs to the sigma-70 factor family. ECF subfamily.</text>
</comment>
<dbReference type="EMBL" id="JAMQOL010000059">
    <property type="protein sequence ID" value="MCM4083443.1"/>
    <property type="molecule type" value="Genomic_DNA"/>
</dbReference>
<dbReference type="InterPro" id="IPR013325">
    <property type="entry name" value="RNA_pol_sigma_r2"/>
</dbReference>
<name>A0ABT0YBN0_9ACTN</name>
<dbReference type="SUPFAM" id="SSF88659">
    <property type="entry name" value="Sigma3 and sigma4 domains of RNA polymerase sigma factors"/>
    <property type="match status" value="1"/>
</dbReference>
<keyword evidence="4" id="KW-0238">DNA-binding</keyword>
<dbReference type="InterPro" id="IPR014284">
    <property type="entry name" value="RNA_pol_sigma-70_dom"/>
</dbReference>
<dbReference type="InterPro" id="IPR013324">
    <property type="entry name" value="RNA_pol_sigma_r3/r4-like"/>
</dbReference>
<evidence type="ECO:0000313" key="8">
    <source>
        <dbReference type="EMBL" id="MCM4083443.1"/>
    </source>
</evidence>
<dbReference type="CDD" id="cd06171">
    <property type="entry name" value="Sigma70_r4"/>
    <property type="match status" value="1"/>
</dbReference>